<sequence length="144" mass="17568">MRKKRSNERVSNMKDELTEENWKFADEIMGMVYERLREIADKFIEIFDIDLGNYIYYKIDRIKLIITFYERGCMGDPTEEEFVYKDENGCWCSEIEFTKENVLNPEKWYLGMRELKAEQDKVRDYRLRQVNCGVKNQEKNNMRN</sequence>
<organism evidence="1">
    <name type="scientific">marine sediment metagenome</name>
    <dbReference type="NCBI Taxonomy" id="412755"/>
    <lineage>
        <taxon>unclassified sequences</taxon>
        <taxon>metagenomes</taxon>
        <taxon>ecological metagenomes</taxon>
    </lineage>
</organism>
<name>X0SGX7_9ZZZZ</name>
<protein>
    <submittedName>
        <fullName evidence="1">Uncharacterized protein</fullName>
    </submittedName>
</protein>
<dbReference type="AlphaFoldDB" id="X0SGX7"/>
<gene>
    <name evidence="1" type="ORF">S01H1_17807</name>
</gene>
<dbReference type="EMBL" id="BARS01009472">
    <property type="protein sequence ID" value="GAF75137.1"/>
    <property type="molecule type" value="Genomic_DNA"/>
</dbReference>
<reference evidence="1" key="1">
    <citation type="journal article" date="2014" name="Front. Microbiol.">
        <title>High frequency of phylogenetically diverse reductive dehalogenase-homologous genes in deep subseafloor sedimentary metagenomes.</title>
        <authorList>
            <person name="Kawai M."/>
            <person name="Futagami T."/>
            <person name="Toyoda A."/>
            <person name="Takaki Y."/>
            <person name="Nishi S."/>
            <person name="Hori S."/>
            <person name="Arai W."/>
            <person name="Tsubouchi T."/>
            <person name="Morono Y."/>
            <person name="Uchiyama I."/>
            <person name="Ito T."/>
            <person name="Fujiyama A."/>
            <person name="Inagaki F."/>
            <person name="Takami H."/>
        </authorList>
    </citation>
    <scope>NUCLEOTIDE SEQUENCE</scope>
    <source>
        <strain evidence="1">Expedition CK06-06</strain>
    </source>
</reference>
<proteinExistence type="predicted"/>
<accession>X0SGX7</accession>
<evidence type="ECO:0000313" key="1">
    <source>
        <dbReference type="EMBL" id="GAF75137.1"/>
    </source>
</evidence>
<comment type="caution">
    <text evidence="1">The sequence shown here is derived from an EMBL/GenBank/DDBJ whole genome shotgun (WGS) entry which is preliminary data.</text>
</comment>